<dbReference type="Proteomes" id="UP001212997">
    <property type="component" value="Unassembled WGS sequence"/>
</dbReference>
<accession>A0AAD5VA79</accession>
<dbReference type="AlphaFoldDB" id="A0AAD5VA79"/>
<gene>
    <name evidence="2" type="ORF">NLI96_g4294</name>
</gene>
<feature type="compositionally biased region" description="Low complexity" evidence="1">
    <location>
        <begin position="86"/>
        <end position="112"/>
    </location>
</feature>
<evidence type="ECO:0000256" key="1">
    <source>
        <dbReference type="SAM" id="MobiDB-lite"/>
    </source>
</evidence>
<name>A0AAD5VA79_9APHY</name>
<feature type="region of interest" description="Disordered" evidence="1">
    <location>
        <begin position="344"/>
        <end position="384"/>
    </location>
</feature>
<proteinExistence type="predicted"/>
<feature type="compositionally biased region" description="Basic residues" evidence="1">
    <location>
        <begin position="113"/>
        <end position="125"/>
    </location>
</feature>
<feature type="compositionally biased region" description="Low complexity" evidence="1">
    <location>
        <begin position="69"/>
        <end position="78"/>
    </location>
</feature>
<sequence>MSSIVFPRPPPTSNRLSPAERAKLLRTTAKLGHVLGSTPHVLDDYTFPPVRVQLSSAPPRNKLRKSPKPRSSSETTSDSSDEDYDSPVSPVSRVNSPFSFSSKSSHSSTSTTRTRRTALPHHARHTSLDQEGSWRRALPAFPGRKPPVLRLALPKSGSRPGVKPNLETIPGSPCLTTTYKQTESFSSLTDSDTSPTAPSFTIPTDAAIRREKMKRLTKKLGEGVPVHLVFPPEEREDEDDIVGRGVVVDISSRFSPSTPSSISTNFTSPMRSASSLSPLVPTPSPTSSESSCTSSSGFGRSFFRHEPEFQVLRKTKFAEKPLPPTPTAPGKGFTGRFIVHYEGAGEHGRTGSETFDGLKCASMGHSRQSSRSSSYSSRLESVQE</sequence>
<evidence type="ECO:0000313" key="3">
    <source>
        <dbReference type="Proteomes" id="UP001212997"/>
    </source>
</evidence>
<feature type="region of interest" description="Disordered" evidence="1">
    <location>
        <begin position="253"/>
        <end position="297"/>
    </location>
</feature>
<organism evidence="2 3">
    <name type="scientific">Meripilus lineatus</name>
    <dbReference type="NCBI Taxonomy" id="2056292"/>
    <lineage>
        <taxon>Eukaryota</taxon>
        <taxon>Fungi</taxon>
        <taxon>Dikarya</taxon>
        <taxon>Basidiomycota</taxon>
        <taxon>Agaricomycotina</taxon>
        <taxon>Agaricomycetes</taxon>
        <taxon>Polyporales</taxon>
        <taxon>Meripilaceae</taxon>
        <taxon>Meripilus</taxon>
    </lineage>
</organism>
<protein>
    <submittedName>
        <fullName evidence="2">Uncharacterized protein</fullName>
    </submittedName>
</protein>
<feature type="compositionally biased region" description="Low complexity" evidence="1">
    <location>
        <begin position="253"/>
        <end position="296"/>
    </location>
</feature>
<feature type="compositionally biased region" description="Low complexity" evidence="1">
    <location>
        <begin position="362"/>
        <end position="384"/>
    </location>
</feature>
<feature type="region of interest" description="Disordered" evidence="1">
    <location>
        <begin position="51"/>
        <end position="146"/>
    </location>
</feature>
<evidence type="ECO:0000313" key="2">
    <source>
        <dbReference type="EMBL" id="KAJ3486382.1"/>
    </source>
</evidence>
<dbReference type="EMBL" id="JANAWD010000123">
    <property type="protein sequence ID" value="KAJ3486382.1"/>
    <property type="molecule type" value="Genomic_DNA"/>
</dbReference>
<keyword evidence="3" id="KW-1185">Reference proteome</keyword>
<reference evidence="2" key="1">
    <citation type="submission" date="2022-07" db="EMBL/GenBank/DDBJ databases">
        <title>Genome Sequence of Physisporinus lineatus.</title>
        <authorList>
            <person name="Buettner E."/>
        </authorList>
    </citation>
    <scope>NUCLEOTIDE SEQUENCE</scope>
    <source>
        <strain evidence="2">VT162</strain>
    </source>
</reference>
<comment type="caution">
    <text evidence="2">The sequence shown here is derived from an EMBL/GenBank/DDBJ whole genome shotgun (WGS) entry which is preliminary data.</text>
</comment>